<organism evidence="2 3">
    <name type="scientific">Hydrogenophaga taeniospiralis CCUG 15921</name>
    <dbReference type="NCBI Taxonomy" id="1281780"/>
    <lineage>
        <taxon>Bacteria</taxon>
        <taxon>Pseudomonadati</taxon>
        <taxon>Pseudomonadota</taxon>
        <taxon>Betaproteobacteria</taxon>
        <taxon>Burkholderiales</taxon>
        <taxon>Comamonadaceae</taxon>
        <taxon>Hydrogenophaga</taxon>
    </lineage>
</organism>
<evidence type="ECO:0008006" key="4">
    <source>
        <dbReference type="Google" id="ProtNLM"/>
    </source>
</evidence>
<proteinExistence type="predicted"/>
<evidence type="ECO:0000256" key="1">
    <source>
        <dbReference type="SAM" id="SignalP"/>
    </source>
</evidence>
<keyword evidence="3" id="KW-1185">Reference proteome</keyword>
<reference evidence="2" key="1">
    <citation type="submission" date="2013-01" db="EMBL/GenBank/DDBJ databases">
        <title>Genome draft of Hydrogenophaga taeniospiralis 2K1.</title>
        <authorList>
            <person name="Gomila M."/>
            <person name="Lalucat J."/>
        </authorList>
    </citation>
    <scope>NUCLEOTIDE SEQUENCE</scope>
    <source>
        <strain evidence="2">CCUG 15921</strain>
    </source>
</reference>
<dbReference type="Proteomes" id="UP001152876">
    <property type="component" value="Unassembled WGS sequence"/>
</dbReference>
<name>A0A9X4NV70_9BURK</name>
<feature type="signal peptide" evidence="1">
    <location>
        <begin position="1"/>
        <end position="21"/>
    </location>
</feature>
<evidence type="ECO:0000313" key="3">
    <source>
        <dbReference type="Proteomes" id="UP001152876"/>
    </source>
</evidence>
<gene>
    <name evidence="2" type="ORF">H010_16034</name>
</gene>
<protein>
    <recommendedName>
        <fullName evidence="4">Lipoprotein SmpA/OmlA domain-containing protein</fullName>
    </recommendedName>
</protein>
<dbReference type="OrthoDB" id="8906366at2"/>
<dbReference type="EMBL" id="AOGK01000014">
    <property type="protein sequence ID" value="MDG5976779.1"/>
    <property type="molecule type" value="Genomic_DNA"/>
</dbReference>
<keyword evidence="1" id="KW-0732">Signal</keyword>
<feature type="chain" id="PRO_5040747291" description="Lipoprotein SmpA/OmlA domain-containing protein" evidence="1">
    <location>
        <begin position="22"/>
        <end position="97"/>
    </location>
</feature>
<comment type="caution">
    <text evidence="2">The sequence shown here is derived from an EMBL/GenBank/DDBJ whole genome shotgun (WGS) entry which is preliminary data.</text>
</comment>
<sequence>MDFKKFTALALLSLASASALSTKPDAGERKFIRKGMGEGEVVLKIGKPDHEAFHRAVRGQPEEKSWTYFPHARDPQTLTIIRFHAGRVAEIERKIAR</sequence>
<dbReference type="RefSeq" id="WP_068167384.1">
    <property type="nucleotide sequence ID" value="NZ_AOGK01000014.1"/>
</dbReference>
<accession>A0A9X4NV70</accession>
<evidence type="ECO:0000313" key="2">
    <source>
        <dbReference type="EMBL" id="MDG5976779.1"/>
    </source>
</evidence>
<dbReference type="AlphaFoldDB" id="A0A9X4NV70"/>